<name>A0ABD2XVC5_9GENT</name>
<dbReference type="Proteomes" id="UP001630127">
    <property type="component" value="Unassembled WGS sequence"/>
</dbReference>
<dbReference type="AlphaFoldDB" id="A0ABD2XVC5"/>
<dbReference type="Pfam" id="PF03372">
    <property type="entry name" value="Exo_endo_phos"/>
    <property type="match status" value="1"/>
</dbReference>
<feature type="domain" description="Endonuclease/exonuclease/phosphatase" evidence="1">
    <location>
        <begin position="76"/>
        <end position="178"/>
    </location>
</feature>
<dbReference type="PANTHER" id="PTHR33710:SF71">
    <property type="entry name" value="ENDONUCLEASE_EXONUCLEASE_PHOSPHATASE DOMAIN-CONTAINING PROTEIN"/>
    <property type="match status" value="1"/>
</dbReference>
<dbReference type="EMBL" id="JBJUIK010000017">
    <property type="protein sequence ID" value="KAL3498204.1"/>
    <property type="molecule type" value="Genomic_DNA"/>
</dbReference>
<organism evidence="2 3">
    <name type="scientific">Cinchona calisaya</name>
    <dbReference type="NCBI Taxonomy" id="153742"/>
    <lineage>
        <taxon>Eukaryota</taxon>
        <taxon>Viridiplantae</taxon>
        <taxon>Streptophyta</taxon>
        <taxon>Embryophyta</taxon>
        <taxon>Tracheophyta</taxon>
        <taxon>Spermatophyta</taxon>
        <taxon>Magnoliopsida</taxon>
        <taxon>eudicotyledons</taxon>
        <taxon>Gunneridae</taxon>
        <taxon>Pentapetalae</taxon>
        <taxon>asterids</taxon>
        <taxon>lamiids</taxon>
        <taxon>Gentianales</taxon>
        <taxon>Rubiaceae</taxon>
        <taxon>Cinchonoideae</taxon>
        <taxon>Cinchoneae</taxon>
        <taxon>Cinchona</taxon>
    </lineage>
</organism>
<keyword evidence="3" id="KW-1185">Reference proteome</keyword>
<dbReference type="Gene3D" id="3.60.10.10">
    <property type="entry name" value="Endonuclease/exonuclease/phosphatase"/>
    <property type="match status" value="1"/>
</dbReference>
<dbReference type="SUPFAM" id="SSF56219">
    <property type="entry name" value="DNase I-like"/>
    <property type="match status" value="1"/>
</dbReference>
<reference evidence="2 3" key="1">
    <citation type="submission" date="2024-11" db="EMBL/GenBank/DDBJ databases">
        <title>A near-complete genome assembly of Cinchona calisaya.</title>
        <authorList>
            <person name="Lian D.C."/>
            <person name="Zhao X.W."/>
            <person name="Wei L."/>
        </authorList>
    </citation>
    <scope>NUCLEOTIDE SEQUENCE [LARGE SCALE GENOMIC DNA]</scope>
    <source>
        <tissue evidence="2">Nenye</tissue>
    </source>
</reference>
<dbReference type="InterPro" id="IPR036691">
    <property type="entry name" value="Endo/exonu/phosph_ase_sf"/>
</dbReference>
<evidence type="ECO:0000259" key="1">
    <source>
        <dbReference type="Pfam" id="PF03372"/>
    </source>
</evidence>
<dbReference type="PANTHER" id="PTHR33710">
    <property type="entry name" value="BNAC02G09200D PROTEIN"/>
    <property type="match status" value="1"/>
</dbReference>
<evidence type="ECO:0000313" key="3">
    <source>
        <dbReference type="Proteomes" id="UP001630127"/>
    </source>
</evidence>
<comment type="caution">
    <text evidence="2">The sequence shown here is derived from an EMBL/GenBank/DDBJ whole genome shotgun (WGS) entry which is preliminary data.</text>
</comment>
<accession>A0ABD2XVC5</accession>
<sequence>MLIRIHNIPFLAIMEPKLDIEHIFPSVVGFSLCLINCNSKICVFWTIGYHYNVLENNEQLLHLDLTHDGWTFSGFVTLIYVQRTRRKRQQLWADLDRLALASTRPWLWGGDFNTISSLVAYSRASQQHLRAIENFNSAAYSCDMQEINYTGSAFTRSGTRNGRIFHKRLDRILANQAWLE</sequence>
<protein>
    <recommendedName>
        <fullName evidence="1">Endonuclease/exonuclease/phosphatase domain-containing protein</fullName>
    </recommendedName>
</protein>
<proteinExistence type="predicted"/>
<dbReference type="InterPro" id="IPR005135">
    <property type="entry name" value="Endo/exonuclease/phosphatase"/>
</dbReference>
<evidence type="ECO:0000313" key="2">
    <source>
        <dbReference type="EMBL" id="KAL3498204.1"/>
    </source>
</evidence>
<gene>
    <name evidence="2" type="ORF">ACH5RR_040936</name>
</gene>